<dbReference type="CDD" id="cd06261">
    <property type="entry name" value="TM_PBP2"/>
    <property type="match status" value="1"/>
</dbReference>
<reference evidence="11 12" key="1">
    <citation type="submission" date="2017-06" db="EMBL/GenBank/DDBJ databases">
        <authorList>
            <person name="Kim H.J."/>
            <person name="Triplett B.A."/>
        </authorList>
    </citation>
    <scope>NUCLEOTIDE SEQUENCE [LARGE SCALE GENOMIC DNA]</scope>
    <source>
        <strain evidence="11 12">DSM 13116</strain>
    </source>
</reference>
<dbReference type="InterPro" id="IPR035906">
    <property type="entry name" value="MetI-like_sf"/>
</dbReference>
<dbReference type="PANTHER" id="PTHR30614">
    <property type="entry name" value="MEMBRANE COMPONENT OF AMINO ACID ABC TRANSPORTER"/>
    <property type="match status" value="1"/>
</dbReference>
<proteinExistence type="inferred from homology"/>
<dbReference type="InterPro" id="IPR043429">
    <property type="entry name" value="ArtM/GltK/GlnP/TcyL/YhdX-like"/>
</dbReference>
<evidence type="ECO:0000313" key="11">
    <source>
        <dbReference type="EMBL" id="SNS01868.1"/>
    </source>
</evidence>
<dbReference type="Proteomes" id="UP000198324">
    <property type="component" value="Unassembled WGS sequence"/>
</dbReference>
<evidence type="ECO:0000256" key="7">
    <source>
        <dbReference type="ARBA" id="ARBA00022989"/>
    </source>
</evidence>
<keyword evidence="4" id="KW-1003">Cell membrane</keyword>
<dbReference type="AlphaFoldDB" id="A0A239B3Q8"/>
<feature type="transmembrane region" description="Helical" evidence="9">
    <location>
        <begin position="195"/>
        <end position="214"/>
    </location>
</feature>
<evidence type="ECO:0000256" key="6">
    <source>
        <dbReference type="ARBA" id="ARBA00022970"/>
    </source>
</evidence>
<dbReference type="GO" id="GO:0006865">
    <property type="term" value="P:amino acid transport"/>
    <property type="evidence" value="ECO:0007669"/>
    <property type="project" value="UniProtKB-KW"/>
</dbReference>
<feature type="transmembrane region" description="Helical" evidence="9">
    <location>
        <begin position="20"/>
        <end position="45"/>
    </location>
</feature>
<evidence type="ECO:0000256" key="9">
    <source>
        <dbReference type="RuleBase" id="RU363032"/>
    </source>
</evidence>
<dbReference type="GO" id="GO:0043190">
    <property type="term" value="C:ATP-binding cassette (ABC) transporter complex"/>
    <property type="evidence" value="ECO:0007669"/>
    <property type="project" value="InterPro"/>
</dbReference>
<evidence type="ECO:0000256" key="8">
    <source>
        <dbReference type="ARBA" id="ARBA00023136"/>
    </source>
</evidence>
<dbReference type="Pfam" id="PF00528">
    <property type="entry name" value="BPD_transp_1"/>
    <property type="match status" value="1"/>
</dbReference>
<feature type="domain" description="ABC transmembrane type-1" evidence="10">
    <location>
        <begin position="21"/>
        <end position="214"/>
    </location>
</feature>
<dbReference type="PANTHER" id="PTHR30614:SF0">
    <property type="entry name" value="L-CYSTINE TRANSPORT SYSTEM PERMEASE PROTEIN TCYL"/>
    <property type="match status" value="1"/>
</dbReference>
<evidence type="ECO:0000256" key="4">
    <source>
        <dbReference type="ARBA" id="ARBA00022475"/>
    </source>
</evidence>
<keyword evidence="8 9" id="KW-0472">Membrane</keyword>
<evidence type="ECO:0000259" key="10">
    <source>
        <dbReference type="PROSITE" id="PS50928"/>
    </source>
</evidence>
<organism evidence="11 12">
    <name type="scientific">Humidesulfovibrio mexicanus</name>
    <dbReference type="NCBI Taxonomy" id="147047"/>
    <lineage>
        <taxon>Bacteria</taxon>
        <taxon>Pseudomonadati</taxon>
        <taxon>Thermodesulfobacteriota</taxon>
        <taxon>Desulfovibrionia</taxon>
        <taxon>Desulfovibrionales</taxon>
        <taxon>Desulfovibrionaceae</taxon>
        <taxon>Humidesulfovibrio</taxon>
    </lineage>
</organism>
<dbReference type="InterPro" id="IPR000515">
    <property type="entry name" value="MetI-like"/>
</dbReference>
<comment type="subcellular location">
    <subcellularLocation>
        <location evidence="1">Cell inner membrane</location>
        <topology evidence="1">Multi-pass membrane protein</topology>
    </subcellularLocation>
    <subcellularLocation>
        <location evidence="9">Cell membrane</location>
        <topology evidence="9">Multi-pass membrane protein</topology>
    </subcellularLocation>
</comment>
<dbReference type="GO" id="GO:0022857">
    <property type="term" value="F:transmembrane transporter activity"/>
    <property type="evidence" value="ECO:0007669"/>
    <property type="project" value="InterPro"/>
</dbReference>
<name>A0A239B3Q8_9BACT</name>
<feature type="transmembrane region" description="Helical" evidence="9">
    <location>
        <begin position="90"/>
        <end position="109"/>
    </location>
</feature>
<evidence type="ECO:0000313" key="12">
    <source>
        <dbReference type="Proteomes" id="UP000198324"/>
    </source>
</evidence>
<evidence type="ECO:0000256" key="1">
    <source>
        <dbReference type="ARBA" id="ARBA00004429"/>
    </source>
</evidence>
<keyword evidence="5 9" id="KW-0812">Transmembrane</keyword>
<evidence type="ECO:0000256" key="3">
    <source>
        <dbReference type="ARBA" id="ARBA00022448"/>
    </source>
</evidence>
<feature type="transmembrane region" description="Helical" evidence="9">
    <location>
        <begin position="57"/>
        <end position="78"/>
    </location>
</feature>
<sequence length="231" mass="25145">MSTPYLEFLKTELAPGLMEGLWTSVLVIVPSALLGVVIGISAGVLRVYGPKPVRLLANGYVSLFRGTPLVVQVFFWYFALPYISFNGPGIVLDPIEAAVLSFGLCSGAYQSEYIRGGLNSIKRGQIRAALALGMTTRQAVMSIVLPQAFRRALPGCGNEIIYLIKYSSLASIITVNELTGTATTIAKNTWRNIEVFCTLGVYYLVLVTIASWLLRLAEDAMSVPGFERPRT</sequence>
<evidence type="ECO:0000256" key="5">
    <source>
        <dbReference type="ARBA" id="ARBA00022692"/>
    </source>
</evidence>
<evidence type="ECO:0000256" key="2">
    <source>
        <dbReference type="ARBA" id="ARBA00010072"/>
    </source>
</evidence>
<keyword evidence="3 9" id="KW-0813">Transport</keyword>
<dbReference type="EMBL" id="FZOC01000004">
    <property type="protein sequence ID" value="SNS01868.1"/>
    <property type="molecule type" value="Genomic_DNA"/>
</dbReference>
<keyword evidence="7 9" id="KW-1133">Transmembrane helix</keyword>
<dbReference type="SUPFAM" id="SSF161098">
    <property type="entry name" value="MetI-like"/>
    <property type="match status" value="1"/>
</dbReference>
<dbReference type="Gene3D" id="1.10.3720.10">
    <property type="entry name" value="MetI-like"/>
    <property type="match status" value="1"/>
</dbReference>
<comment type="similarity">
    <text evidence="2">Belongs to the binding-protein-dependent transport system permease family. HisMQ subfamily.</text>
</comment>
<dbReference type="NCBIfam" id="TIGR01726">
    <property type="entry name" value="HEQRo_perm_3TM"/>
    <property type="match status" value="1"/>
</dbReference>
<keyword evidence="12" id="KW-1185">Reference proteome</keyword>
<keyword evidence="6" id="KW-0029">Amino-acid transport</keyword>
<dbReference type="InterPro" id="IPR010065">
    <property type="entry name" value="AA_ABC_transptr_permease_3TM"/>
</dbReference>
<dbReference type="PROSITE" id="PS50928">
    <property type="entry name" value="ABC_TM1"/>
    <property type="match status" value="1"/>
</dbReference>
<gene>
    <name evidence="11" type="ORF">SAMN04488503_2375</name>
</gene>
<protein>
    <submittedName>
        <fullName evidence="11">Amino acid ABC transporter membrane protein 2, PAAT family</fullName>
    </submittedName>
</protein>
<accession>A0A239B3Q8</accession>